<dbReference type="eggNOG" id="ENOG5031IXT">
    <property type="taxonomic scope" value="Bacteria"/>
</dbReference>
<reference evidence="4 5" key="1">
    <citation type="submission" date="2012-02" db="EMBL/GenBank/DDBJ databases">
        <title>Whole genome shotgun sequence of Mobilicoccus pelagius NBRC 104925.</title>
        <authorList>
            <person name="Yoshida Y."/>
            <person name="Hosoyama A."/>
            <person name="Tsuchikane K."/>
            <person name="Katsumata H."/>
            <person name="Yamazaki S."/>
            <person name="Fujita N."/>
        </authorList>
    </citation>
    <scope>NUCLEOTIDE SEQUENCE [LARGE SCALE GENOMIC DNA]</scope>
    <source>
        <strain evidence="4 5">NBRC 104925</strain>
    </source>
</reference>
<dbReference type="Proteomes" id="UP000004367">
    <property type="component" value="Unassembled WGS sequence"/>
</dbReference>
<dbReference type="RefSeq" id="WP_009483524.1">
    <property type="nucleotide sequence ID" value="NZ_BAFE01000091.1"/>
</dbReference>
<evidence type="ECO:0000259" key="2">
    <source>
        <dbReference type="Pfam" id="PF26035"/>
    </source>
</evidence>
<name>H5UVC3_9MICO</name>
<dbReference type="STRING" id="1089455.MOPEL_132_00480"/>
<sequence>MTSAPEYLDLADERDAADLVTLLRRARRLGSTAVRLQASGRVLAVTICALAGSGLMGEGTVLGMRVVMLADEAAGDLTVGLDDLLLRLTSVQGAVDDAQSQGFSSPGSEAGAQGDAAPADPGSRGSVRLSVPVAPVVEAWSGMSAPRSGWAPVGLLPGADVEQLATEGIAEVAAAGGDPRVRDAVWRRPIPGTSVPAGAAFALHGLGFTAPEIPLHTNGRWARLSTPAGYVLSR</sequence>
<evidence type="ECO:0000313" key="4">
    <source>
        <dbReference type="EMBL" id="GAB49681.1"/>
    </source>
</evidence>
<feature type="region of interest" description="Disordered" evidence="1">
    <location>
        <begin position="97"/>
        <end position="125"/>
    </location>
</feature>
<dbReference type="EMBL" id="BAFE01000091">
    <property type="protein sequence ID" value="GAB49681.1"/>
    <property type="molecule type" value="Genomic_DNA"/>
</dbReference>
<dbReference type="Pfam" id="PF26035">
    <property type="entry name" value="DUF8010"/>
    <property type="match status" value="1"/>
</dbReference>
<comment type="caution">
    <text evidence="4">The sequence shown here is derived from an EMBL/GenBank/DDBJ whole genome shotgun (WGS) entry which is preliminary data.</text>
</comment>
<feature type="domain" description="DUF8010" evidence="2">
    <location>
        <begin position="6"/>
        <end position="97"/>
    </location>
</feature>
<dbReference type="InterPro" id="IPR058323">
    <property type="entry name" value="DUF8010"/>
</dbReference>
<protein>
    <submittedName>
        <fullName evidence="4">Uncharacterized protein</fullName>
    </submittedName>
</protein>
<evidence type="ECO:0000313" key="5">
    <source>
        <dbReference type="Proteomes" id="UP000004367"/>
    </source>
</evidence>
<dbReference type="Pfam" id="PF26572">
    <property type="entry name" value="DUF8185"/>
    <property type="match status" value="1"/>
</dbReference>
<accession>H5UVC3</accession>
<feature type="domain" description="DUF8185" evidence="3">
    <location>
        <begin position="146"/>
        <end position="234"/>
    </location>
</feature>
<feature type="compositionally biased region" description="Low complexity" evidence="1">
    <location>
        <begin position="110"/>
        <end position="122"/>
    </location>
</feature>
<organism evidence="4 5">
    <name type="scientific">Mobilicoccus pelagius NBRC 104925</name>
    <dbReference type="NCBI Taxonomy" id="1089455"/>
    <lineage>
        <taxon>Bacteria</taxon>
        <taxon>Bacillati</taxon>
        <taxon>Actinomycetota</taxon>
        <taxon>Actinomycetes</taxon>
        <taxon>Micrococcales</taxon>
        <taxon>Dermatophilaceae</taxon>
        <taxon>Mobilicoccus</taxon>
    </lineage>
</organism>
<dbReference type="InterPro" id="IPR058498">
    <property type="entry name" value="DUF8185"/>
</dbReference>
<feature type="compositionally biased region" description="Polar residues" evidence="1">
    <location>
        <begin position="98"/>
        <end position="107"/>
    </location>
</feature>
<evidence type="ECO:0000256" key="1">
    <source>
        <dbReference type="SAM" id="MobiDB-lite"/>
    </source>
</evidence>
<dbReference type="OrthoDB" id="4801220at2"/>
<evidence type="ECO:0000259" key="3">
    <source>
        <dbReference type="Pfam" id="PF26572"/>
    </source>
</evidence>
<keyword evidence="5" id="KW-1185">Reference proteome</keyword>
<gene>
    <name evidence="4" type="ORF">MOPEL_132_00480</name>
</gene>
<dbReference type="AlphaFoldDB" id="H5UVC3"/>
<proteinExistence type="predicted"/>